<feature type="compositionally biased region" description="Polar residues" evidence="1">
    <location>
        <begin position="92"/>
        <end position="104"/>
    </location>
</feature>
<feature type="region of interest" description="Disordered" evidence="1">
    <location>
        <begin position="56"/>
        <end position="104"/>
    </location>
</feature>
<accession>A0A8H7KKX1</accession>
<dbReference type="GO" id="GO:0000492">
    <property type="term" value="P:box C/D snoRNP assembly"/>
    <property type="evidence" value="ECO:0007669"/>
    <property type="project" value="TreeGrafter"/>
</dbReference>
<name>A0A8H7KKX1_AGABI</name>
<dbReference type="PANTHER" id="PTHR13309">
    <property type="entry name" value="NUCLEAR FRAGILE X MENTAL RETARDATION PROTEIN INTERACTING PROTEIN 1"/>
    <property type="match status" value="1"/>
</dbReference>
<dbReference type="InterPro" id="IPR039136">
    <property type="entry name" value="NUFIP1-like"/>
</dbReference>
<feature type="compositionally biased region" description="Basic and acidic residues" evidence="1">
    <location>
        <begin position="224"/>
        <end position="245"/>
    </location>
</feature>
<feature type="compositionally biased region" description="Basic and acidic residues" evidence="1">
    <location>
        <begin position="194"/>
        <end position="206"/>
    </location>
</feature>
<comment type="caution">
    <text evidence="3">The sequence shown here is derived from an EMBL/GenBank/DDBJ whole genome shotgun (WGS) entry which is preliminary data.</text>
</comment>
<dbReference type="InterPro" id="IPR019496">
    <property type="entry name" value="NUFIP1_cons_dom"/>
</dbReference>
<proteinExistence type="predicted"/>
<dbReference type="EMBL" id="JABXXO010000001">
    <property type="protein sequence ID" value="KAF7784390.1"/>
    <property type="molecule type" value="Genomic_DNA"/>
</dbReference>
<feature type="compositionally biased region" description="Polar residues" evidence="1">
    <location>
        <begin position="64"/>
        <end position="76"/>
    </location>
</feature>
<evidence type="ECO:0000259" key="2">
    <source>
        <dbReference type="Pfam" id="PF10453"/>
    </source>
</evidence>
<feature type="domain" description="FMR1-interacting protein 1 conserved" evidence="2">
    <location>
        <begin position="159"/>
        <end position="210"/>
    </location>
</feature>
<feature type="region of interest" description="Disordered" evidence="1">
    <location>
        <begin position="191"/>
        <end position="350"/>
    </location>
</feature>
<evidence type="ECO:0000313" key="3">
    <source>
        <dbReference type="EMBL" id="KAF7784390.1"/>
    </source>
</evidence>
<protein>
    <recommendedName>
        <fullName evidence="2">FMR1-interacting protein 1 conserved domain-containing protein</fullName>
    </recommendedName>
</protein>
<feature type="compositionally biased region" description="Low complexity" evidence="1">
    <location>
        <begin position="261"/>
        <end position="280"/>
    </location>
</feature>
<dbReference type="PANTHER" id="PTHR13309:SF0">
    <property type="entry name" value="FMR1-INTERACTING PROTEIN NUFIP1"/>
    <property type="match status" value="1"/>
</dbReference>
<dbReference type="Proteomes" id="UP000629468">
    <property type="component" value="Unassembled WGS sequence"/>
</dbReference>
<evidence type="ECO:0000313" key="4">
    <source>
        <dbReference type="Proteomes" id="UP000629468"/>
    </source>
</evidence>
<dbReference type="GO" id="GO:0005634">
    <property type="term" value="C:nucleus"/>
    <property type="evidence" value="ECO:0007669"/>
    <property type="project" value="TreeGrafter"/>
</dbReference>
<evidence type="ECO:0000256" key="1">
    <source>
        <dbReference type="SAM" id="MobiDB-lite"/>
    </source>
</evidence>
<dbReference type="AlphaFoldDB" id="A0A8H7KKX1"/>
<gene>
    <name evidence="3" type="ORF">Agabi119p4_555</name>
</gene>
<dbReference type="GO" id="GO:0003723">
    <property type="term" value="F:RNA binding"/>
    <property type="evidence" value="ECO:0007669"/>
    <property type="project" value="InterPro"/>
</dbReference>
<dbReference type="Pfam" id="PF10453">
    <property type="entry name" value="NUFIP1"/>
    <property type="match status" value="1"/>
</dbReference>
<reference evidence="3 4" key="1">
    <citation type="journal article" name="Sci. Rep.">
        <title>Telomere-to-telomere assembled and centromere annotated genomes of the two main subspecies of the button mushroom Agaricus bisporus reveal especially polymorphic chromosome ends.</title>
        <authorList>
            <person name="Sonnenberg A.S.M."/>
            <person name="Sedaghat-Telgerd N."/>
            <person name="Lavrijssen B."/>
            <person name="Ohm R.A."/>
            <person name="Hendrickx P.M."/>
            <person name="Scholtmeijer K."/>
            <person name="Baars J.J.P."/>
            <person name="van Peer A."/>
        </authorList>
    </citation>
    <scope>NUCLEOTIDE SEQUENCE [LARGE SCALE GENOMIC DNA]</scope>
    <source>
        <strain evidence="3 4">H119_p4</strain>
    </source>
</reference>
<sequence length="417" mass="46532">MPPPNRLAADIADVLRNPYQPNHFQTPYSSHYASAYMQSQPALYTTPEGYTLSSTYNPRAPAYNSPSVRGSNTQSFGRGRGRGRGQGHRPQMGSTPHQYAQRSTSSYNMGNARCTYQGCSFTSSPKSVEIHMMDRHLIYPPGWEKHKKMSGWDADPSLKGKPVPIQGTSVILDDPEMLDAWLAERRKRFPTAQRVEEKNTRLEEAIARGQLPPMGSNLRGKKRRYEEEQDSQRRGKRFNNHEMNRKPGPRTQLMTSVETRTAPLPSPTSTASSVVPGPVAQSLREEKIKDDDNDNDDETPEVLSSKKPISPDNAIADVATGTEEKAAEISKTSQTAFKIPKRKEPRLAPRNPFASRPALLRNLLLPEIRMTVSNLSQAIRFIVDNDFLRDVELKPGQANNGLIEVLDSAAPTNDPQD</sequence>
<feature type="compositionally biased region" description="Acidic residues" evidence="1">
    <location>
        <begin position="291"/>
        <end position="300"/>
    </location>
</feature>
<organism evidence="3 4">
    <name type="scientific">Agaricus bisporus var. burnettii</name>
    <dbReference type="NCBI Taxonomy" id="192524"/>
    <lineage>
        <taxon>Eukaryota</taxon>
        <taxon>Fungi</taxon>
        <taxon>Dikarya</taxon>
        <taxon>Basidiomycota</taxon>
        <taxon>Agaricomycotina</taxon>
        <taxon>Agaricomycetes</taxon>
        <taxon>Agaricomycetidae</taxon>
        <taxon>Agaricales</taxon>
        <taxon>Agaricineae</taxon>
        <taxon>Agaricaceae</taxon>
        <taxon>Agaricus</taxon>
    </lineage>
</organism>